<keyword evidence="8 10" id="KW-0560">Oxidoreductase</keyword>
<evidence type="ECO:0000259" key="11">
    <source>
        <dbReference type="Pfam" id="PF02900"/>
    </source>
</evidence>
<dbReference type="InterPro" id="IPR004183">
    <property type="entry name" value="Xdiol_dOase_suB"/>
</dbReference>
<keyword evidence="6 10" id="KW-0058">Aromatic hydrocarbons catabolism</keyword>
<feature type="active site" description="Proton acceptor" evidence="10">
    <location>
        <position position="172"/>
    </location>
</feature>
<evidence type="ECO:0000256" key="2">
    <source>
        <dbReference type="ARBA" id="ARBA00001843"/>
    </source>
</evidence>
<gene>
    <name evidence="10" type="primary">mhpB</name>
    <name evidence="12" type="ORF">ISG29_15510</name>
</gene>
<dbReference type="AlphaFoldDB" id="A0A930Y8H1"/>
<evidence type="ECO:0000256" key="5">
    <source>
        <dbReference type="ARBA" id="ARBA00011881"/>
    </source>
</evidence>
<dbReference type="Gene3D" id="3.40.830.10">
    <property type="entry name" value="LigB-like"/>
    <property type="match status" value="1"/>
</dbReference>
<feature type="domain" description="Extradiol ring-cleavage dioxygenase class III enzyme subunit B" evidence="11">
    <location>
        <begin position="1"/>
        <end position="299"/>
    </location>
</feature>
<evidence type="ECO:0000256" key="1">
    <source>
        <dbReference type="ARBA" id="ARBA00001748"/>
    </source>
</evidence>
<sequence length="316" mass="33582">MSHTPLLGKVEVAADVTAELDAHVETLRAEIERFDPTVIVLFAPDHYNGFFYDIMPPFCIGTAARAIGDFGSAEGDLSVPAELAQSLAQGVMDAGFDTAISRGMEVDHGAVQPLELLFGGLSTRPVVPVFVNGVAVPLTPMERIRGFGAAVGRHLATTEERVLYLASGGLSHDPPVPQWADADDQARAFLLAGRHPTTQARAARESRVFATAEAFSQGAASIRDLNPTWDQAFLESLAAGDLATIGGYDPEEMTRVAGHSAHEVRTWLAAFGALQAAGGDYSVVTRYYRPIREYIAGFGILSAAPLGSAPSPRRHG</sequence>
<evidence type="ECO:0000256" key="3">
    <source>
        <dbReference type="ARBA" id="ARBA00005207"/>
    </source>
</evidence>
<keyword evidence="13" id="KW-1185">Reference proteome</keyword>
<evidence type="ECO:0000313" key="12">
    <source>
        <dbReference type="EMBL" id="MBF4163102.1"/>
    </source>
</evidence>
<dbReference type="HAMAP" id="MF_01653">
    <property type="entry name" value="MhpB"/>
    <property type="match status" value="1"/>
</dbReference>
<reference evidence="12" key="1">
    <citation type="submission" date="2020-11" db="EMBL/GenBank/DDBJ databases">
        <title>Nocardioides sp. CBS4Y-1, whole genome shotgun sequence.</title>
        <authorList>
            <person name="Tuo L."/>
        </authorList>
    </citation>
    <scope>NUCLEOTIDE SEQUENCE</scope>
    <source>
        <strain evidence="12">CBS4Y-1</strain>
    </source>
</reference>
<protein>
    <recommendedName>
        <fullName evidence="10">2,3-dihydroxyphenylpropionate/2,3-dihydroxicinnamic acid 1,2-dioxygenase</fullName>
        <ecNumber evidence="10">1.13.11.16</ecNumber>
    </recommendedName>
    <alternativeName>
        <fullName evidence="10">3-carboxyethylcatechol 2,3-dioxygenase</fullName>
    </alternativeName>
</protein>
<comment type="catalytic activity">
    <reaction evidence="1 10">
        <text>(2E)-3-(2,3-dihydroxyphenyl)prop-2-enoate + O2 = (2Z,4E,7E)-2-hydroxy-6-oxonona-2,4,7-trienedioate + H(+)</text>
        <dbReference type="Rhea" id="RHEA:25054"/>
        <dbReference type="ChEBI" id="CHEBI:15378"/>
        <dbReference type="ChEBI" id="CHEBI:15379"/>
        <dbReference type="ChEBI" id="CHEBI:58642"/>
        <dbReference type="ChEBI" id="CHEBI:66888"/>
        <dbReference type="EC" id="1.13.11.16"/>
    </reaction>
</comment>
<dbReference type="Proteomes" id="UP000656804">
    <property type="component" value="Unassembled WGS sequence"/>
</dbReference>
<evidence type="ECO:0000256" key="8">
    <source>
        <dbReference type="ARBA" id="ARBA00023002"/>
    </source>
</evidence>
<dbReference type="NCBIfam" id="NF009910">
    <property type="entry name" value="PRK13370.1-4"/>
    <property type="match status" value="1"/>
</dbReference>
<comment type="catalytic activity">
    <reaction evidence="2 10">
        <text>3-(2,3-dihydroxyphenyl)propanoate + O2 = (2Z,4E)-2-hydroxy-6-oxonona-2,4-dienedioate + H(+)</text>
        <dbReference type="Rhea" id="RHEA:23840"/>
        <dbReference type="ChEBI" id="CHEBI:15378"/>
        <dbReference type="ChEBI" id="CHEBI:15379"/>
        <dbReference type="ChEBI" id="CHEBI:46951"/>
        <dbReference type="ChEBI" id="CHEBI:66887"/>
        <dbReference type="EC" id="1.13.11.16"/>
    </reaction>
</comment>
<evidence type="ECO:0000256" key="10">
    <source>
        <dbReference type="HAMAP-Rule" id="MF_01653"/>
    </source>
</evidence>
<evidence type="ECO:0000256" key="4">
    <source>
        <dbReference type="ARBA" id="ARBA00007030"/>
    </source>
</evidence>
<dbReference type="Pfam" id="PF02900">
    <property type="entry name" value="LigB"/>
    <property type="match status" value="1"/>
</dbReference>
<evidence type="ECO:0000256" key="7">
    <source>
        <dbReference type="ARBA" id="ARBA00022964"/>
    </source>
</evidence>
<comment type="subunit">
    <text evidence="5 10">Homotetramer.</text>
</comment>
<comment type="cofactor">
    <cofactor evidence="10">
        <name>Fe(2+)</name>
        <dbReference type="ChEBI" id="CHEBI:29033"/>
    </cofactor>
</comment>
<dbReference type="EMBL" id="JADIVZ010000009">
    <property type="protein sequence ID" value="MBF4163102.1"/>
    <property type="molecule type" value="Genomic_DNA"/>
</dbReference>
<name>A0A930Y8H1_9ACTN</name>
<keyword evidence="9 10" id="KW-0408">Iron</keyword>
<feature type="active site" description="Proton donor" evidence="10">
    <location>
        <position position="108"/>
    </location>
</feature>
<dbReference type="GO" id="GO:0047070">
    <property type="term" value="F:3-carboxyethylcatechol 2,3-dioxygenase activity"/>
    <property type="evidence" value="ECO:0007669"/>
    <property type="project" value="UniProtKB-UniRule"/>
</dbReference>
<evidence type="ECO:0000313" key="13">
    <source>
        <dbReference type="Proteomes" id="UP000656804"/>
    </source>
</evidence>
<dbReference type="InterPro" id="IPR023789">
    <property type="entry name" value="DHPP/DHXA_dioxygenase"/>
</dbReference>
<keyword evidence="7 10" id="KW-0223">Dioxygenase</keyword>
<comment type="similarity">
    <text evidence="4 10">Belongs to the LigB/MhpB extradiol dioxygenase family.</text>
</comment>
<comment type="pathway">
    <text evidence="3 10">Aromatic compound metabolism; 3-phenylpropanoate degradation.</text>
</comment>
<dbReference type="GO" id="GO:0019380">
    <property type="term" value="P:3-phenylpropionate catabolic process"/>
    <property type="evidence" value="ECO:0007669"/>
    <property type="project" value="UniProtKB-UniRule"/>
</dbReference>
<evidence type="ECO:0000256" key="9">
    <source>
        <dbReference type="ARBA" id="ARBA00023004"/>
    </source>
</evidence>
<organism evidence="12 13">
    <name type="scientific">Nocardioides acrostichi</name>
    <dbReference type="NCBI Taxonomy" id="2784339"/>
    <lineage>
        <taxon>Bacteria</taxon>
        <taxon>Bacillati</taxon>
        <taxon>Actinomycetota</taxon>
        <taxon>Actinomycetes</taxon>
        <taxon>Propionibacteriales</taxon>
        <taxon>Nocardioidaceae</taxon>
        <taxon>Nocardioides</taxon>
    </lineage>
</organism>
<dbReference type="EC" id="1.13.11.16" evidence="10"/>
<dbReference type="SUPFAM" id="SSF53213">
    <property type="entry name" value="LigB-like"/>
    <property type="match status" value="1"/>
</dbReference>
<comment type="function">
    <text evidence="10">Catalyzes the non-heme iron(II)-dependent oxidative cleavage of 2,3-dihydroxyphenylpropionic acid and 2,3-dihydroxicinnamic acid into 2-hydroxy-6-ketononadienedioate and 2-hydroxy-6-ketononatrienedioate, respectively.</text>
</comment>
<evidence type="ECO:0000256" key="6">
    <source>
        <dbReference type="ARBA" id="ARBA00022797"/>
    </source>
</evidence>
<accession>A0A930Y8H1</accession>
<proteinExistence type="inferred from homology"/>
<dbReference type="GO" id="GO:0008198">
    <property type="term" value="F:ferrous iron binding"/>
    <property type="evidence" value="ECO:0007669"/>
    <property type="project" value="InterPro"/>
</dbReference>
<comment type="caution">
    <text evidence="12">The sequence shown here is derived from an EMBL/GenBank/DDBJ whole genome shotgun (WGS) entry which is preliminary data.</text>
</comment>